<accession>A0A517MII0</accession>
<proteinExistence type="predicted"/>
<dbReference type="AlphaFoldDB" id="A0A517MII0"/>
<dbReference type="KEGG" id="rml:FF011L_34730"/>
<feature type="region of interest" description="Disordered" evidence="1">
    <location>
        <begin position="58"/>
        <end position="100"/>
    </location>
</feature>
<feature type="compositionally biased region" description="Polar residues" evidence="1">
    <location>
        <begin position="67"/>
        <end position="87"/>
    </location>
</feature>
<dbReference type="RefSeq" id="WP_145352673.1">
    <property type="nucleotide sequence ID" value="NZ_CP036262.1"/>
</dbReference>
<evidence type="ECO:0000313" key="3">
    <source>
        <dbReference type="Proteomes" id="UP000320672"/>
    </source>
</evidence>
<reference evidence="2 3" key="1">
    <citation type="submission" date="2019-02" db="EMBL/GenBank/DDBJ databases">
        <title>Deep-cultivation of Planctomycetes and their phenomic and genomic characterization uncovers novel biology.</title>
        <authorList>
            <person name="Wiegand S."/>
            <person name="Jogler M."/>
            <person name="Boedeker C."/>
            <person name="Pinto D."/>
            <person name="Vollmers J."/>
            <person name="Rivas-Marin E."/>
            <person name="Kohn T."/>
            <person name="Peeters S.H."/>
            <person name="Heuer A."/>
            <person name="Rast P."/>
            <person name="Oberbeckmann S."/>
            <person name="Bunk B."/>
            <person name="Jeske O."/>
            <person name="Meyerdierks A."/>
            <person name="Storesund J.E."/>
            <person name="Kallscheuer N."/>
            <person name="Luecker S."/>
            <person name="Lage O.M."/>
            <person name="Pohl T."/>
            <person name="Merkel B.J."/>
            <person name="Hornburger P."/>
            <person name="Mueller R.-W."/>
            <person name="Bruemmer F."/>
            <person name="Labrenz M."/>
            <person name="Spormann A.M."/>
            <person name="Op den Camp H."/>
            <person name="Overmann J."/>
            <person name="Amann R."/>
            <person name="Jetten M.S.M."/>
            <person name="Mascher T."/>
            <person name="Medema M.H."/>
            <person name="Devos D.P."/>
            <person name="Kaster A.-K."/>
            <person name="Ovreas L."/>
            <person name="Rohde M."/>
            <person name="Galperin M.Y."/>
            <person name="Jogler C."/>
        </authorList>
    </citation>
    <scope>NUCLEOTIDE SEQUENCE [LARGE SCALE GENOMIC DNA]</scope>
    <source>
        <strain evidence="2 3">FF011L</strain>
    </source>
</reference>
<evidence type="ECO:0000313" key="2">
    <source>
        <dbReference type="EMBL" id="QDS94693.1"/>
    </source>
</evidence>
<keyword evidence="3" id="KW-1185">Reference proteome</keyword>
<dbReference type="EMBL" id="CP036262">
    <property type="protein sequence ID" value="QDS94693.1"/>
    <property type="molecule type" value="Genomic_DNA"/>
</dbReference>
<sequence length="368" mass="39102">MKENHESRMLRIEPLENRSLLAGNLFAGDAIALDLFADSAASSGSQQNVEANQTQEVRTIGNDNGPIVQQSDRTNPSNDERGSTPNAQVDFDSQSTVTQSTVTLTPIEDQQSQQSSSAEVANRQTASAVDAAIAAITFSELVTGIVDQVTSPVAEDSLARPLGNSVTGVASNQRQISPLTAGLSAASEEPSNGLIDLSPSNLELSIDDPVDEHHQPWQLDSGVAPHIRLVIEQASNHQAEITDAAIAAWFRGPGGMIAVDQVLLPANAFIAGLDWLDVQLESTVNLHRSLEMIASGTTPPISDVALDAIMASLGEIAGSKVQPINSIYQFEIPRITYPVIAIVTAAAIAARRKHRHPEPLASKVSQHR</sequence>
<protein>
    <submittedName>
        <fullName evidence="2">Uncharacterized protein</fullName>
    </submittedName>
</protein>
<dbReference type="Proteomes" id="UP000320672">
    <property type="component" value="Chromosome"/>
</dbReference>
<evidence type="ECO:0000256" key="1">
    <source>
        <dbReference type="SAM" id="MobiDB-lite"/>
    </source>
</evidence>
<organism evidence="2 3">
    <name type="scientific">Roseimaritima multifibrata</name>
    <dbReference type="NCBI Taxonomy" id="1930274"/>
    <lineage>
        <taxon>Bacteria</taxon>
        <taxon>Pseudomonadati</taxon>
        <taxon>Planctomycetota</taxon>
        <taxon>Planctomycetia</taxon>
        <taxon>Pirellulales</taxon>
        <taxon>Pirellulaceae</taxon>
        <taxon>Roseimaritima</taxon>
    </lineage>
</organism>
<dbReference type="OrthoDB" id="292345at2"/>
<gene>
    <name evidence="2" type="ORF">FF011L_34730</name>
</gene>
<name>A0A517MII0_9BACT</name>